<sequence length="95" mass="11137">MNTESKAKGLKWGPRTKLYYSLQVFNGHFMIKIQMVMSGYLNWIQSKMLERTCDILFDFPLRSCSYLILDGSSSWFSQAHIMWFRAWAPASDDGR</sequence>
<reference evidence="1 2" key="1">
    <citation type="submission" date="2024-01" db="EMBL/GenBank/DDBJ databases">
        <title>The genomes of 5 underutilized Papilionoideae crops provide insights into root nodulation and disease resistanc.</title>
        <authorList>
            <person name="Jiang F."/>
        </authorList>
    </citation>
    <scope>NUCLEOTIDE SEQUENCE [LARGE SCALE GENOMIC DNA]</scope>
    <source>
        <strain evidence="1">LVBAO_FW01</strain>
        <tissue evidence="1">Leaves</tissue>
    </source>
</reference>
<keyword evidence="2" id="KW-1185">Reference proteome</keyword>
<name>A0AAN9LYK4_CANGL</name>
<protein>
    <submittedName>
        <fullName evidence="1">Uncharacterized protein</fullName>
    </submittedName>
</protein>
<dbReference type="Proteomes" id="UP001367508">
    <property type="component" value="Unassembled WGS sequence"/>
</dbReference>
<proteinExistence type="predicted"/>
<gene>
    <name evidence="1" type="ORF">VNO77_14926</name>
</gene>
<evidence type="ECO:0000313" key="2">
    <source>
        <dbReference type="Proteomes" id="UP001367508"/>
    </source>
</evidence>
<accession>A0AAN9LYK4</accession>
<organism evidence="1 2">
    <name type="scientific">Canavalia gladiata</name>
    <name type="common">Sword bean</name>
    <name type="synonym">Dolichos gladiatus</name>
    <dbReference type="NCBI Taxonomy" id="3824"/>
    <lineage>
        <taxon>Eukaryota</taxon>
        <taxon>Viridiplantae</taxon>
        <taxon>Streptophyta</taxon>
        <taxon>Embryophyta</taxon>
        <taxon>Tracheophyta</taxon>
        <taxon>Spermatophyta</taxon>
        <taxon>Magnoliopsida</taxon>
        <taxon>eudicotyledons</taxon>
        <taxon>Gunneridae</taxon>
        <taxon>Pentapetalae</taxon>
        <taxon>rosids</taxon>
        <taxon>fabids</taxon>
        <taxon>Fabales</taxon>
        <taxon>Fabaceae</taxon>
        <taxon>Papilionoideae</taxon>
        <taxon>50 kb inversion clade</taxon>
        <taxon>NPAAA clade</taxon>
        <taxon>indigoferoid/millettioid clade</taxon>
        <taxon>Phaseoleae</taxon>
        <taxon>Canavalia</taxon>
    </lineage>
</organism>
<dbReference type="EMBL" id="JAYMYQ010000003">
    <property type="protein sequence ID" value="KAK7344815.1"/>
    <property type="molecule type" value="Genomic_DNA"/>
</dbReference>
<evidence type="ECO:0000313" key="1">
    <source>
        <dbReference type="EMBL" id="KAK7344815.1"/>
    </source>
</evidence>
<comment type="caution">
    <text evidence="1">The sequence shown here is derived from an EMBL/GenBank/DDBJ whole genome shotgun (WGS) entry which is preliminary data.</text>
</comment>
<dbReference type="AlphaFoldDB" id="A0AAN9LYK4"/>